<protein>
    <recommendedName>
        <fullName evidence="1">gamma-glutamylcyclotransferase</fullName>
        <ecNumber evidence="1">4.3.2.9</ecNumber>
    </recommendedName>
</protein>
<evidence type="ECO:0000256" key="3">
    <source>
        <dbReference type="PIRSR" id="PIRSR617939-1"/>
    </source>
</evidence>
<proteinExistence type="predicted"/>
<dbReference type="PANTHER" id="PTHR12935">
    <property type="entry name" value="GAMMA-GLUTAMYLCYCLOTRANSFERASE"/>
    <property type="match status" value="1"/>
</dbReference>
<dbReference type="InterPro" id="IPR036568">
    <property type="entry name" value="GGCT-like_sf"/>
</dbReference>
<reference evidence="6" key="1">
    <citation type="journal article" date="2023" name="IMA Fungus">
        <title>Comparative genomic study of the Penicillium genus elucidates a diverse pangenome and 15 lateral gene transfer events.</title>
        <authorList>
            <person name="Petersen C."/>
            <person name="Sorensen T."/>
            <person name="Nielsen M.R."/>
            <person name="Sondergaard T.E."/>
            <person name="Sorensen J.L."/>
            <person name="Fitzpatrick D.A."/>
            <person name="Frisvad J.C."/>
            <person name="Nielsen K.L."/>
        </authorList>
    </citation>
    <scope>NUCLEOTIDE SEQUENCE</scope>
    <source>
        <strain evidence="6">IBT 15450</strain>
    </source>
</reference>
<evidence type="ECO:0000256" key="5">
    <source>
        <dbReference type="SAM" id="MobiDB-lite"/>
    </source>
</evidence>
<feature type="compositionally biased region" description="Polar residues" evidence="5">
    <location>
        <begin position="15"/>
        <end position="24"/>
    </location>
</feature>
<dbReference type="Proteomes" id="UP001219568">
    <property type="component" value="Unassembled WGS sequence"/>
</dbReference>
<sequence>MPSNSFQTNPPPTEAHTSTAQIPTPTLRKQIHQKPKYLYFAYGSNLSPTQMRSRCQIDPETSSTPLAIATLPHWRWLICEAGYANVLPPRGLRVPSQDTDITHGIPVSSSEDLVYGVLYAMDIGDEGILDMYEGVDSSAGDSEGDWVGVDVRPREQADGSYNKWFVEAEVVRWLDGDGHGHGHGRGTGKVPVLVYVDEKCVRVAKPKFEYIARMNRAIRESVELGVPQRWVDEVMRKFIPRSDSGLDI</sequence>
<dbReference type="EC" id="4.3.2.9" evidence="1"/>
<feature type="active site" description="Proton acceptor" evidence="3">
    <location>
        <position position="133"/>
    </location>
</feature>
<feature type="binding site" evidence="4">
    <location>
        <begin position="39"/>
        <end position="44"/>
    </location>
    <ligand>
        <name>substrate</name>
    </ligand>
</feature>
<gene>
    <name evidence="6" type="ORF">N7460_001081</name>
</gene>
<reference evidence="6" key="2">
    <citation type="submission" date="2023-01" db="EMBL/GenBank/DDBJ databases">
        <authorList>
            <person name="Petersen C."/>
        </authorList>
    </citation>
    <scope>NUCLEOTIDE SEQUENCE</scope>
    <source>
        <strain evidence="6">IBT 15450</strain>
    </source>
</reference>
<comment type="caution">
    <text evidence="6">The sequence shown here is derived from an EMBL/GenBank/DDBJ whole genome shotgun (WGS) entry which is preliminary data.</text>
</comment>
<organism evidence="6 7">
    <name type="scientific">Penicillium canescens</name>
    <dbReference type="NCBI Taxonomy" id="5083"/>
    <lineage>
        <taxon>Eukaryota</taxon>
        <taxon>Fungi</taxon>
        <taxon>Dikarya</taxon>
        <taxon>Ascomycota</taxon>
        <taxon>Pezizomycotina</taxon>
        <taxon>Eurotiomycetes</taxon>
        <taxon>Eurotiomycetidae</taxon>
        <taxon>Eurotiales</taxon>
        <taxon>Aspergillaceae</taxon>
        <taxon>Penicillium</taxon>
    </lineage>
</organism>
<dbReference type="CDD" id="cd06661">
    <property type="entry name" value="GGCT_like"/>
    <property type="match status" value="1"/>
</dbReference>
<accession>A0AAD6NEP7</accession>
<dbReference type="EMBL" id="JAQJZL010000001">
    <property type="protein sequence ID" value="KAJ6057807.1"/>
    <property type="molecule type" value="Genomic_DNA"/>
</dbReference>
<dbReference type="GO" id="GO:0003839">
    <property type="term" value="F:gamma-glutamylcyclotransferase activity"/>
    <property type="evidence" value="ECO:0007669"/>
    <property type="project" value="UniProtKB-EC"/>
</dbReference>
<evidence type="ECO:0000256" key="4">
    <source>
        <dbReference type="PIRSR" id="PIRSR617939-2"/>
    </source>
</evidence>
<evidence type="ECO:0000313" key="6">
    <source>
        <dbReference type="EMBL" id="KAJ6057807.1"/>
    </source>
</evidence>
<name>A0AAD6NEP7_PENCN</name>
<dbReference type="SUPFAM" id="SSF110857">
    <property type="entry name" value="Gamma-glutamyl cyclotransferase-like"/>
    <property type="match status" value="1"/>
</dbReference>
<evidence type="ECO:0000256" key="2">
    <source>
        <dbReference type="ARBA" id="ARBA00023239"/>
    </source>
</evidence>
<keyword evidence="2" id="KW-0456">Lyase</keyword>
<dbReference type="PANTHER" id="PTHR12935:SF0">
    <property type="entry name" value="GAMMA-GLUTAMYLCYCLOTRANSFERASE"/>
    <property type="match status" value="1"/>
</dbReference>
<evidence type="ECO:0000313" key="7">
    <source>
        <dbReference type="Proteomes" id="UP001219568"/>
    </source>
</evidence>
<dbReference type="Gene3D" id="3.10.490.10">
    <property type="entry name" value="Gamma-glutamyl cyclotransferase-like"/>
    <property type="match status" value="1"/>
</dbReference>
<feature type="region of interest" description="Disordered" evidence="5">
    <location>
        <begin position="1"/>
        <end position="25"/>
    </location>
</feature>
<dbReference type="InterPro" id="IPR013024">
    <property type="entry name" value="GGCT-like"/>
</dbReference>
<evidence type="ECO:0000256" key="1">
    <source>
        <dbReference type="ARBA" id="ARBA00012346"/>
    </source>
</evidence>
<dbReference type="InterPro" id="IPR017939">
    <property type="entry name" value="G-Glutamylcylcotransferase"/>
</dbReference>
<dbReference type="AlphaFoldDB" id="A0AAD6NEP7"/>
<keyword evidence="7" id="KW-1185">Reference proteome</keyword>